<evidence type="ECO:0000259" key="6">
    <source>
        <dbReference type="PROSITE" id="PS51900"/>
    </source>
</evidence>
<dbReference type="InterPro" id="IPR044068">
    <property type="entry name" value="CB"/>
</dbReference>
<evidence type="ECO:0000313" key="8">
    <source>
        <dbReference type="Proteomes" id="UP000655443"/>
    </source>
</evidence>
<keyword evidence="1 3" id="KW-0238">DNA-binding</keyword>
<evidence type="ECO:0000256" key="1">
    <source>
        <dbReference type="ARBA" id="ARBA00023125"/>
    </source>
</evidence>
<dbReference type="PROSITE" id="PS51900">
    <property type="entry name" value="CB"/>
    <property type="match status" value="1"/>
</dbReference>
<organism evidence="7 8">
    <name type="scientific">Streptomyces alanosinicus</name>
    <dbReference type="NCBI Taxonomy" id="68171"/>
    <lineage>
        <taxon>Bacteria</taxon>
        <taxon>Bacillati</taxon>
        <taxon>Actinomycetota</taxon>
        <taxon>Actinomycetes</taxon>
        <taxon>Kitasatosporales</taxon>
        <taxon>Streptomycetaceae</taxon>
        <taxon>Streptomyces</taxon>
    </lineage>
</organism>
<evidence type="ECO:0000256" key="4">
    <source>
        <dbReference type="SAM" id="MobiDB-lite"/>
    </source>
</evidence>
<dbReference type="Proteomes" id="UP000655443">
    <property type="component" value="Unassembled WGS sequence"/>
</dbReference>
<evidence type="ECO:0000256" key="2">
    <source>
        <dbReference type="ARBA" id="ARBA00023172"/>
    </source>
</evidence>
<keyword evidence="8" id="KW-1185">Reference proteome</keyword>
<reference evidence="7" key="1">
    <citation type="journal article" date="2014" name="Int. J. Syst. Evol. Microbiol.">
        <title>Complete genome sequence of Corynebacterium casei LMG S-19264T (=DSM 44701T), isolated from a smear-ripened cheese.</title>
        <authorList>
            <consortium name="US DOE Joint Genome Institute (JGI-PGF)"/>
            <person name="Walter F."/>
            <person name="Albersmeier A."/>
            <person name="Kalinowski J."/>
            <person name="Ruckert C."/>
        </authorList>
    </citation>
    <scope>NUCLEOTIDE SEQUENCE</scope>
    <source>
        <strain evidence="7">JCM 4714</strain>
    </source>
</reference>
<keyword evidence="2" id="KW-0233">DNA recombination</keyword>
<dbReference type="PANTHER" id="PTHR30349:SF81">
    <property type="entry name" value="TYROSINE RECOMBINASE XERC"/>
    <property type="match status" value="1"/>
</dbReference>
<dbReference type="InterPro" id="IPR002104">
    <property type="entry name" value="Integrase_catalytic"/>
</dbReference>
<dbReference type="GO" id="GO:0015074">
    <property type="term" value="P:DNA integration"/>
    <property type="evidence" value="ECO:0007669"/>
    <property type="project" value="InterPro"/>
</dbReference>
<feature type="region of interest" description="Disordered" evidence="4">
    <location>
        <begin position="171"/>
        <end position="204"/>
    </location>
</feature>
<evidence type="ECO:0000313" key="7">
    <source>
        <dbReference type="EMBL" id="GHE10954.1"/>
    </source>
</evidence>
<dbReference type="AlphaFoldDB" id="A0A919D5X7"/>
<reference evidence="7" key="2">
    <citation type="submission" date="2020-09" db="EMBL/GenBank/DDBJ databases">
        <authorList>
            <person name="Sun Q."/>
            <person name="Ohkuma M."/>
        </authorList>
    </citation>
    <scope>NUCLEOTIDE SEQUENCE</scope>
    <source>
        <strain evidence="7">JCM 4714</strain>
    </source>
</reference>
<dbReference type="SUPFAM" id="SSF56349">
    <property type="entry name" value="DNA breaking-rejoining enzymes"/>
    <property type="match status" value="1"/>
</dbReference>
<dbReference type="PROSITE" id="PS51898">
    <property type="entry name" value="TYR_RECOMBINASE"/>
    <property type="match status" value="1"/>
</dbReference>
<comment type="caution">
    <text evidence="7">The sequence shown here is derived from an EMBL/GenBank/DDBJ whole genome shotgun (WGS) entry which is preliminary data.</text>
</comment>
<dbReference type="PANTHER" id="PTHR30349">
    <property type="entry name" value="PHAGE INTEGRASE-RELATED"/>
    <property type="match status" value="1"/>
</dbReference>
<protein>
    <submittedName>
        <fullName evidence="7">Integrase</fullName>
    </submittedName>
</protein>
<name>A0A919D5X7_9ACTN</name>
<dbReference type="Gene3D" id="1.10.150.130">
    <property type="match status" value="1"/>
</dbReference>
<proteinExistence type="predicted"/>
<dbReference type="InterPro" id="IPR011010">
    <property type="entry name" value="DNA_brk_join_enz"/>
</dbReference>
<evidence type="ECO:0000256" key="3">
    <source>
        <dbReference type="PROSITE-ProRule" id="PRU01248"/>
    </source>
</evidence>
<sequence>MLLNFWLVNESMVVRDIGRLRLPQVGRVTSHDGDVPFLVLDPHDQPVVAVLDYLRTCRACGFEPLSIEAYARGLLRWFRFLWAVEVSWDQATSVEARDFTLWLQQNKFHRRKPRPGRVGTVNAKTGKRRPGKGTAPTTINQTLSVVSEFYRYHLSAGAGPLLNPVPARRPGPGGERYAAHHNPLQAFPSSRRAPLRQKVPKRAPRSLPDAAFDELFASMKYDRDRALLAFYVSSASRPSELLGVTNKLVDPGNQTIGVIRKGTKALQHVPASPDAFVWLRLYQRDLPARCLRASAPMFWTLRRPLRPLEYDAARAVLLRAQKALGSDWSLHDLRHTALMRMSQDLNLVEVRDIAGHSSLRSTEAYLQPRQEEVLAHAREHFERLRDPQRRRDAQPHLPSPVLGYDADDMFELFGGAS</sequence>
<dbReference type="InterPro" id="IPR050090">
    <property type="entry name" value="Tyrosine_recombinase_XerCD"/>
</dbReference>
<accession>A0A919D5X7</accession>
<evidence type="ECO:0000259" key="5">
    <source>
        <dbReference type="PROSITE" id="PS51898"/>
    </source>
</evidence>
<feature type="compositionally biased region" description="Basic residues" evidence="4">
    <location>
        <begin position="193"/>
        <end position="204"/>
    </location>
</feature>
<feature type="domain" description="Core-binding (CB)" evidence="6">
    <location>
        <begin position="41"/>
        <end position="154"/>
    </location>
</feature>
<dbReference type="GO" id="GO:0006310">
    <property type="term" value="P:DNA recombination"/>
    <property type="evidence" value="ECO:0007669"/>
    <property type="project" value="UniProtKB-KW"/>
</dbReference>
<feature type="domain" description="Tyr recombinase" evidence="5">
    <location>
        <begin position="202"/>
        <end position="378"/>
    </location>
</feature>
<dbReference type="CDD" id="cd00397">
    <property type="entry name" value="DNA_BRE_C"/>
    <property type="match status" value="1"/>
</dbReference>
<feature type="region of interest" description="Disordered" evidence="4">
    <location>
        <begin position="111"/>
        <end position="137"/>
    </location>
</feature>
<dbReference type="GO" id="GO:0003677">
    <property type="term" value="F:DNA binding"/>
    <property type="evidence" value="ECO:0007669"/>
    <property type="project" value="UniProtKB-UniRule"/>
</dbReference>
<dbReference type="Gene3D" id="1.10.443.10">
    <property type="entry name" value="Intergrase catalytic core"/>
    <property type="match status" value="1"/>
</dbReference>
<dbReference type="RefSeq" id="WP_189957540.1">
    <property type="nucleotide sequence ID" value="NZ_BMVG01000026.1"/>
</dbReference>
<dbReference type="EMBL" id="BMVG01000026">
    <property type="protein sequence ID" value="GHE10954.1"/>
    <property type="molecule type" value="Genomic_DNA"/>
</dbReference>
<dbReference type="Pfam" id="PF00589">
    <property type="entry name" value="Phage_integrase"/>
    <property type="match status" value="1"/>
</dbReference>
<dbReference type="InterPro" id="IPR013762">
    <property type="entry name" value="Integrase-like_cat_sf"/>
</dbReference>
<gene>
    <name evidence="7" type="ORF">GCM10010339_68820</name>
</gene>
<dbReference type="InterPro" id="IPR010998">
    <property type="entry name" value="Integrase_recombinase_N"/>
</dbReference>